<dbReference type="KEGG" id="nec:KGD82_22890"/>
<gene>
    <name evidence="2" type="ORF">KGD82_22890</name>
</gene>
<dbReference type="EMBL" id="CP074402">
    <property type="protein sequence ID" value="QVJ01074.1"/>
    <property type="molecule type" value="Genomic_DNA"/>
</dbReference>
<feature type="region of interest" description="Disordered" evidence="1">
    <location>
        <begin position="63"/>
        <end position="115"/>
    </location>
</feature>
<protein>
    <submittedName>
        <fullName evidence="2">Uncharacterized protein</fullName>
    </submittedName>
</protein>
<feature type="compositionally biased region" description="Polar residues" evidence="1">
    <location>
        <begin position="74"/>
        <end position="92"/>
    </location>
</feature>
<organism evidence="2 3">
    <name type="scientific">Nocardiopsis eucommiae</name>
    <dbReference type="NCBI Taxonomy" id="2831970"/>
    <lineage>
        <taxon>Bacteria</taxon>
        <taxon>Bacillati</taxon>
        <taxon>Actinomycetota</taxon>
        <taxon>Actinomycetes</taxon>
        <taxon>Streptosporangiales</taxon>
        <taxon>Nocardiopsidaceae</taxon>
        <taxon>Nocardiopsis</taxon>
    </lineage>
</organism>
<evidence type="ECO:0000313" key="2">
    <source>
        <dbReference type="EMBL" id="QVJ01074.1"/>
    </source>
</evidence>
<dbReference type="AlphaFoldDB" id="A0A975L7Q9"/>
<name>A0A975L7Q9_9ACTN</name>
<dbReference type="Proteomes" id="UP000682416">
    <property type="component" value="Chromosome"/>
</dbReference>
<proteinExistence type="predicted"/>
<reference evidence="2" key="1">
    <citation type="submission" date="2021-05" db="EMBL/GenBank/DDBJ databases">
        <authorList>
            <person name="Kaiqin L."/>
            <person name="Jian G."/>
        </authorList>
    </citation>
    <scope>NUCLEOTIDE SEQUENCE</scope>
    <source>
        <strain evidence="2">HDS5</strain>
    </source>
</reference>
<keyword evidence="3" id="KW-1185">Reference proteome</keyword>
<sequence length="115" mass="12158">MGRAARARVLLARELAAGTGLLGRGELRLAGALLLGEPLARLLRRLPLGLLWGIWVGHRTSDEDVRGTDAGAGPTSSLMRGNTELFTLTRNTRPAVPRPSGRGTAGRAVTTPGRR</sequence>
<evidence type="ECO:0000313" key="3">
    <source>
        <dbReference type="Proteomes" id="UP000682416"/>
    </source>
</evidence>
<evidence type="ECO:0000256" key="1">
    <source>
        <dbReference type="SAM" id="MobiDB-lite"/>
    </source>
</evidence>
<accession>A0A975L7Q9</accession>